<name>A0A0M3JGP6_ANISI</name>
<evidence type="ECO:0000256" key="2">
    <source>
        <dbReference type="ARBA" id="ARBA00023015"/>
    </source>
</evidence>
<proteinExistence type="inferred from homology"/>
<protein>
    <submittedName>
        <fullName evidence="6">EFL-1 (inferred by orthology to a C. elegans protein)</fullName>
    </submittedName>
</protein>
<accession>A0A0M3JGP6</accession>
<dbReference type="GO" id="GO:0046983">
    <property type="term" value="F:protein dimerization activity"/>
    <property type="evidence" value="ECO:0007669"/>
    <property type="project" value="InterPro"/>
</dbReference>
<dbReference type="InterPro" id="IPR015633">
    <property type="entry name" value="E2F"/>
</dbReference>
<evidence type="ECO:0000256" key="1">
    <source>
        <dbReference type="ARBA" id="ARBA00010940"/>
    </source>
</evidence>
<dbReference type="SUPFAM" id="SSF144074">
    <property type="entry name" value="E2F-DP heterodimerization region"/>
    <property type="match status" value="1"/>
</dbReference>
<keyword evidence="4" id="KW-0804">Transcription</keyword>
<dbReference type="WBParaSite" id="ASIM_0000680101-mRNA-1">
    <property type="protein sequence ID" value="ASIM_0000680101-mRNA-1"/>
    <property type="gene ID" value="ASIM_0000680101"/>
</dbReference>
<dbReference type="PANTHER" id="PTHR12081">
    <property type="entry name" value="TRANSCRIPTION FACTOR E2F"/>
    <property type="match status" value="1"/>
</dbReference>
<organism evidence="6">
    <name type="scientific">Anisakis simplex</name>
    <name type="common">Herring worm</name>
    <dbReference type="NCBI Taxonomy" id="6269"/>
    <lineage>
        <taxon>Eukaryota</taxon>
        <taxon>Metazoa</taxon>
        <taxon>Ecdysozoa</taxon>
        <taxon>Nematoda</taxon>
        <taxon>Chromadorea</taxon>
        <taxon>Rhabditida</taxon>
        <taxon>Spirurina</taxon>
        <taxon>Ascaridomorpha</taxon>
        <taxon>Ascaridoidea</taxon>
        <taxon>Anisakidae</taxon>
        <taxon>Anisakis</taxon>
        <taxon>Anisakis simplex complex</taxon>
    </lineage>
</organism>
<dbReference type="PANTHER" id="PTHR12081:SF18">
    <property type="entry name" value="TRANSCRIPTION FACTOR E2F2-RELATED"/>
    <property type="match status" value="1"/>
</dbReference>
<evidence type="ECO:0000313" key="6">
    <source>
        <dbReference type="WBParaSite" id="ASIM_0000680101-mRNA-1"/>
    </source>
</evidence>
<dbReference type="GO" id="GO:0000978">
    <property type="term" value="F:RNA polymerase II cis-regulatory region sequence-specific DNA binding"/>
    <property type="evidence" value="ECO:0007669"/>
    <property type="project" value="InterPro"/>
</dbReference>
<dbReference type="GO" id="GO:0000981">
    <property type="term" value="F:DNA-binding transcription factor activity, RNA polymerase II-specific"/>
    <property type="evidence" value="ECO:0007669"/>
    <property type="project" value="TreeGrafter"/>
</dbReference>
<dbReference type="GO" id="GO:0090575">
    <property type="term" value="C:RNA polymerase II transcription regulator complex"/>
    <property type="evidence" value="ECO:0007669"/>
    <property type="project" value="TreeGrafter"/>
</dbReference>
<dbReference type="Pfam" id="PF16421">
    <property type="entry name" value="E2F_CC-MB"/>
    <property type="match status" value="1"/>
</dbReference>
<comment type="similarity">
    <text evidence="1">Belongs to the E2F/DP family.</text>
</comment>
<evidence type="ECO:0000256" key="3">
    <source>
        <dbReference type="ARBA" id="ARBA00023125"/>
    </source>
</evidence>
<evidence type="ECO:0000259" key="5">
    <source>
        <dbReference type="Pfam" id="PF16421"/>
    </source>
</evidence>
<dbReference type="AlphaFoldDB" id="A0A0M3JGP6"/>
<keyword evidence="3" id="KW-0238">DNA-binding</keyword>
<feature type="domain" description="E2F transcription factor CC-MB" evidence="5">
    <location>
        <begin position="20"/>
        <end position="89"/>
    </location>
</feature>
<dbReference type="Gene3D" id="6.10.250.540">
    <property type="match status" value="1"/>
</dbReference>
<keyword evidence="2" id="KW-0805">Transcription regulation</keyword>
<reference evidence="6" key="1">
    <citation type="submission" date="2017-02" db="UniProtKB">
        <authorList>
            <consortium name="WormBaseParasite"/>
        </authorList>
    </citation>
    <scope>IDENTIFICATION</scope>
</reference>
<dbReference type="InterPro" id="IPR032198">
    <property type="entry name" value="E2F_CC-MB"/>
</dbReference>
<evidence type="ECO:0000256" key="4">
    <source>
        <dbReference type="ARBA" id="ARBA00023163"/>
    </source>
</evidence>
<dbReference type="InterPro" id="IPR037241">
    <property type="entry name" value="E2F-DP_heterodim"/>
</dbReference>
<sequence>LRKPGVKELKPEEEERLFKLKLELADQEREERLLDTHLKWLKQSIRNVSEYHLNQKLAYVTQEDLLEVFPESTLLVVQAPSGTCVEVHHSPKV</sequence>